<dbReference type="InterPro" id="IPR041049">
    <property type="entry name" value="DUF5615"/>
</dbReference>
<protein>
    <recommendedName>
        <fullName evidence="1">DUF5615 domain-containing protein</fullName>
    </recommendedName>
</protein>
<dbReference type="Pfam" id="PF18480">
    <property type="entry name" value="DUF5615"/>
    <property type="match status" value="1"/>
</dbReference>
<dbReference type="AlphaFoldDB" id="A0A7W6FV17"/>
<accession>A0A7W6FV17</accession>
<feature type="domain" description="DUF5615" evidence="1">
    <location>
        <begin position="1"/>
        <end position="57"/>
    </location>
</feature>
<dbReference type="RefSeq" id="WP_090962448.1">
    <property type="nucleotide sequence ID" value="NZ_FOOA01000006.1"/>
</dbReference>
<evidence type="ECO:0000313" key="3">
    <source>
        <dbReference type="Proteomes" id="UP000531216"/>
    </source>
</evidence>
<gene>
    <name evidence="2" type="ORF">GGR05_002974</name>
</gene>
<keyword evidence="3" id="KW-1185">Reference proteome</keyword>
<dbReference type="OrthoDB" id="8085537at2"/>
<organism evidence="2 3">
    <name type="scientific">Aureimonas phyllosphaerae</name>
    <dbReference type="NCBI Taxonomy" id="1166078"/>
    <lineage>
        <taxon>Bacteria</taxon>
        <taxon>Pseudomonadati</taxon>
        <taxon>Pseudomonadota</taxon>
        <taxon>Alphaproteobacteria</taxon>
        <taxon>Hyphomicrobiales</taxon>
        <taxon>Aurantimonadaceae</taxon>
        <taxon>Aureimonas</taxon>
    </lineage>
</organism>
<reference evidence="2 3" key="1">
    <citation type="submission" date="2020-08" db="EMBL/GenBank/DDBJ databases">
        <title>Genomic Encyclopedia of Type Strains, Phase IV (KMG-IV): sequencing the most valuable type-strain genomes for metagenomic binning, comparative biology and taxonomic classification.</title>
        <authorList>
            <person name="Goeker M."/>
        </authorList>
    </citation>
    <scope>NUCLEOTIDE SEQUENCE [LARGE SCALE GENOMIC DNA]</scope>
    <source>
        <strain evidence="2 3">DSM 25024</strain>
    </source>
</reference>
<sequence>MRIVLDEGIPRSLAGLLIARGFDTTAFPDAWQGLSDKQMLDAAVSSGFSILITQDRNMPFQRPLKQVEISVLIVPELDRKASLAKADAIAERIPELEMRRYALLGLDGSLPEPPVKPFKA</sequence>
<evidence type="ECO:0000313" key="2">
    <source>
        <dbReference type="EMBL" id="MBB3936809.1"/>
    </source>
</evidence>
<name>A0A7W6FV17_9HYPH</name>
<evidence type="ECO:0000259" key="1">
    <source>
        <dbReference type="Pfam" id="PF18480"/>
    </source>
</evidence>
<dbReference type="Proteomes" id="UP000531216">
    <property type="component" value="Unassembled WGS sequence"/>
</dbReference>
<comment type="caution">
    <text evidence="2">The sequence shown here is derived from an EMBL/GenBank/DDBJ whole genome shotgun (WGS) entry which is preliminary data.</text>
</comment>
<dbReference type="EMBL" id="JACIDO010000006">
    <property type="protein sequence ID" value="MBB3936809.1"/>
    <property type="molecule type" value="Genomic_DNA"/>
</dbReference>
<proteinExistence type="predicted"/>